<dbReference type="EMBL" id="JAYFUM010000008">
    <property type="protein sequence ID" value="MEA5139203.1"/>
    <property type="molecule type" value="Genomic_DNA"/>
</dbReference>
<feature type="domain" description="DUF5723" evidence="1">
    <location>
        <begin position="41"/>
        <end position="465"/>
    </location>
</feature>
<dbReference type="InterPro" id="IPR043781">
    <property type="entry name" value="DUF5723"/>
</dbReference>
<accession>A0ABU5Q8N2</accession>
<name>A0ABU5Q8N2_9BACT</name>
<evidence type="ECO:0000259" key="1">
    <source>
        <dbReference type="Pfam" id="PF18990"/>
    </source>
</evidence>
<keyword evidence="3" id="KW-1185">Reference proteome</keyword>
<comment type="caution">
    <text evidence="2">The sequence shown here is derived from an EMBL/GenBank/DDBJ whole genome shotgun (WGS) entry which is preliminary data.</text>
</comment>
<protein>
    <submittedName>
        <fullName evidence="2">DUF5723 family protein</fullName>
    </submittedName>
</protein>
<organism evidence="2 3">
    <name type="scientific">Arcicella rigui</name>
    <dbReference type="NCBI Taxonomy" id="797020"/>
    <lineage>
        <taxon>Bacteria</taxon>
        <taxon>Pseudomonadati</taxon>
        <taxon>Bacteroidota</taxon>
        <taxon>Cytophagia</taxon>
        <taxon>Cytophagales</taxon>
        <taxon>Flectobacillaceae</taxon>
        <taxon>Arcicella</taxon>
    </lineage>
</organism>
<proteinExistence type="predicted"/>
<gene>
    <name evidence="2" type="ORF">VB248_08660</name>
</gene>
<evidence type="ECO:0000313" key="3">
    <source>
        <dbReference type="Proteomes" id="UP001302949"/>
    </source>
</evidence>
<dbReference type="Pfam" id="PF18990">
    <property type="entry name" value="DUF5723"/>
    <property type="match status" value="1"/>
</dbReference>
<dbReference type="RefSeq" id="WP_323296361.1">
    <property type="nucleotide sequence ID" value="NZ_JAYFUM010000008.1"/>
</dbReference>
<sequence>MLRLLFVLLLYFFIPFHGVAQQWLGISSSNYAGTNAVYLNPANVADSRYRIFINLGSNDIFVHNNYVQWNAPFSMLGYLTNSVGRQYRSADNKILFKDEYLIADTDNTVKKLHAIDDFRGPSIQFDLNDKQSIALLTRMRTGINLTNIDAGFANFIRLGIKNDEVLNKVETVNNAAFNINSYAEFGFTFGQVLLDGDEDFIKMGITAKRLIGLYSAHALIDEMKYEIVDDPTPTLVNEKILRIDNLTADIGYTKDASFKNIAPSPGWVLGDLAAGNGWGFDIGFVYEFRPDTRRISYRDEGVVKLDPTKNKYQYRLSIALLDIGSLKYANPDFVKSWISRTNNKLIGSADFRDTENIDDSFRRINNTLTIRDAQALNSFRSSLPSSLNVNLDYLYKKNIYINATWTQSLTSEYSIGMKMPSLIAVTPRWETKWFEVALPLALVRNYSVFTFGLSGRVGPVFIGSDNLAGLLNIGKSRGLDLYFGATIPIFQKPPYSLNACFYEKGERKSLKERLMFWK</sequence>
<evidence type="ECO:0000313" key="2">
    <source>
        <dbReference type="EMBL" id="MEA5139203.1"/>
    </source>
</evidence>
<reference evidence="2 3" key="1">
    <citation type="submission" date="2023-12" db="EMBL/GenBank/DDBJ databases">
        <title>Novel species of the genus Arcicella isolated from rivers.</title>
        <authorList>
            <person name="Lu H."/>
        </authorList>
    </citation>
    <scope>NUCLEOTIDE SEQUENCE [LARGE SCALE GENOMIC DNA]</scope>
    <source>
        <strain evidence="2 3">KCTC 23307</strain>
    </source>
</reference>
<dbReference type="Proteomes" id="UP001302949">
    <property type="component" value="Unassembled WGS sequence"/>
</dbReference>